<feature type="domain" description="Methyltransferase type 11" evidence="1">
    <location>
        <begin position="98"/>
        <end position="189"/>
    </location>
</feature>
<dbReference type="PANTHER" id="PTHR43464">
    <property type="entry name" value="METHYLTRANSFERASE"/>
    <property type="match status" value="1"/>
</dbReference>
<dbReference type="InterPro" id="IPR013216">
    <property type="entry name" value="Methyltransf_11"/>
</dbReference>
<dbReference type="Pfam" id="PF08241">
    <property type="entry name" value="Methyltransf_11"/>
    <property type="match status" value="1"/>
</dbReference>
<comment type="caution">
    <text evidence="2">The sequence shown here is derived from an EMBL/GenBank/DDBJ whole genome shotgun (WGS) entry which is preliminary data.</text>
</comment>
<dbReference type="Gene3D" id="3.40.50.150">
    <property type="entry name" value="Vaccinia Virus protein VP39"/>
    <property type="match status" value="1"/>
</dbReference>
<evidence type="ECO:0000313" key="2">
    <source>
        <dbReference type="EMBL" id="GEL24301.1"/>
    </source>
</evidence>
<keyword evidence="3" id="KW-1185">Reference proteome</keyword>
<dbReference type="PANTHER" id="PTHR43464:SF94">
    <property type="entry name" value="MALONYL-[ACYL-CARRIER PROTEIN] O-METHYLTRANSFERASE"/>
    <property type="match status" value="1"/>
</dbReference>
<dbReference type="GO" id="GO:0008757">
    <property type="term" value="F:S-adenosylmethionine-dependent methyltransferase activity"/>
    <property type="evidence" value="ECO:0007669"/>
    <property type="project" value="InterPro"/>
</dbReference>
<dbReference type="EMBL" id="BJVJ01000031">
    <property type="protein sequence ID" value="GEL24301.1"/>
    <property type="molecule type" value="Genomic_DNA"/>
</dbReference>
<dbReference type="CDD" id="cd02440">
    <property type="entry name" value="AdoMet_MTases"/>
    <property type="match status" value="1"/>
</dbReference>
<dbReference type="SUPFAM" id="SSF53335">
    <property type="entry name" value="S-adenosyl-L-methionine-dependent methyltransferases"/>
    <property type="match status" value="1"/>
</dbReference>
<dbReference type="Proteomes" id="UP000321685">
    <property type="component" value="Unassembled WGS sequence"/>
</dbReference>
<protein>
    <recommendedName>
        <fullName evidence="1">Methyltransferase type 11 domain-containing protein</fullName>
    </recommendedName>
</protein>
<accession>A0A511DHN3</accession>
<dbReference type="AlphaFoldDB" id="A0A511DHN3"/>
<dbReference type="InterPro" id="IPR029063">
    <property type="entry name" value="SAM-dependent_MTases_sf"/>
</dbReference>
<reference evidence="2 3" key="1">
    <citation type="submission" date="2019-07" db="EMBL/GenBank/DDBJ databases">
        <title>Whole genome shotgun sequence of Pseudonocardia sulfidoxydans NBRC 16205.</title>
        <authorList>
            <person name="Hosoyama A."/>
            <person name="Uohara A."/>
            <person name="Ohji S."/>
            <person name="Ichikawa N."/>
        </authorList>
    </citation>
    <scope>NUCLEOTIDE SEQUENCE [LARGE SCALE GENOMIC DNA]</scope>
    <source>
        <strain evidence="2 3">NBRC 16205</strain>
    </source>
</reference>
<sequence length="278" mass="29384">MCAVTDPTLGQLVIGVEGLALLRRLYTADGAGIRADRLAEIRDALDRADLDVPLGTETDVDAGYVQWSRSYDAPLRLFAVEGAAVRPRVDAWAPGTVLDAACGTGRWSEYLAARGHAVVGVDRSAAMLDLARPKIPGGRFEEGRLDALPLDDGCVDNAVCALAMVHVADVGPVFAELARVVRPGGRVVVSDVHPFLVTLGWQAQFAGEEGRVFIRPHPHLVSDYACAALAAGFAVRGVEEPRLTPEAAATPTAALVPEANAAAYVGLPAVVVWEFERT</sequence>
<evidence type="ECO:0000313" key="3">
    <source>
        <dbReference type="Proteomes" id="UP000321685"/>
    </source>
</evidence>
<evidence type="ECO:0000259" key="1">
    <source>
        <dbReference type="Pfam" id="PF08241"/>
    </source>
</evidence>
<name>A0A511DHN3_9PSEU</name>
<proteinExistence type="predicted"/>
<gene>
    <name evidence="2" type="ORF">PSU4_32550</name>
</gene>
<organism evidence="2 3">
    <name type="scientific">Pseudonocardia sulfidoxydans NBRC 16205</name>
    <dbReference type="NCBI Taxonomy" id="1223511"/>
    <lineage>
        <taxon>Bacteria</taxon>
        <taxon>Bacillati</taxon>
        <taxon>Actinomycetota</taxon>
        <taxon>Actinomycetes</taxon>
        <taxon>Pseudonocardiales</taxon>
        <taxon>Pseudonocardiaceae</taxon>
        <taxon>Pseudonocardia</taxon>
    </lineage>
</organism>